<dbReference type="GeneID" id="109726848"/>
<evidence type="ECO:0000313" key="2">
    <source>
        <dbReference type="RefSeq" id="XP_020112246.1"/>
    </source>
</evidence>
<dbReference type="Proteomes" id="UP000515123">
    <property type="component" value="Linkage group 21"/>
</dbReference>
<reference evidence="1" key="1">
    <citation type="journal article" date="2015" name="Nat. Genet.">
        <title>The pineapple genome and the evolution of CAM photosynthesis.</title>
        <authorList>
            <person name="Ming R."/>
            <person name="VanBuren R."/>
            <person name="Wai C.M."/>
            <person name="Tang H."/>
            <person name="Schatz M.C."/>
            <person name="Bowers J.E."/>
            <person name="Lyons E."/>
            <person name="Wang M.L."/>
            <person name="Chen J."/>
            <person name="Biggers E."/>
            <person name="Zhang J."/>
            <person name="Huang L."/>
            <person name="Zhang L."/>
            <person name="Miao W."/>
            <person name="Zhang J."/>
            <person name="Ye Z."/>
            <person name="Miao C."/>
            <person name="Lin Z."/>
            <person name="Wang H."/>
            <person name="Zhou H."/>
            <person name="Yim W.C."/>
            <person name="Priest H.D."/>
            <person name="Zheng C."/>
            <person name="Woodhouse M."/>
            <person name="Edger P.P."/>
            <person name="Guyot R."/>
            <person name="Guo H.B."/>
            <person name="Guo H."/>
            <person name="Zheng G."/>
            <person name="Singh R."/>
            <person name="Sharma A."/>
            <person name="Min X."/>
            <person name="Zheng Y."/>
            <person name="Lee H."/>
            <person name="Gurtowski J."/>
            <person name="Sedlazeck F.J."/>
            <person name="Harkess A."/>
            <person name="McKain M.R."/>
            <person name="Liao Z."/>
            <person name="Fang J."/>
            <person name="Liu J."/>
            <person name="Zhang X."/>
            <person name="Zhang Q."/>
            <person name="Hu W."/>
            <person name="Qin Y."/>
            <person name="Wang K."/>
            <person name="Chen L.Y."/>
            <person name="Shirley N."/>
            <person name="Lin Y.R."/>
            <person name="Liu L.Y."/>
            <person name="Hernandez A.G."/>
            <person name="Wright C.L."/>
            <person name="Bulone V."/>
            <person name="Tuskan G.A."/>
            <person name="Heath K."/>
            <person name="Zee F."/>
            <person name="Moore P.H."/>
            <person name="Sunkar R."/>
            <person name="Leebens-Mack J.H."/>
            <person name="Mockler T."/>
            <person name="Bennetzen J.L."/>
            <person name="Freeling M."/>
            <person name="Sankoff D."/>
            <person name="Paterson A.H."/>
            <person name="Zhu X."/>
            <person name="Yang X."/>
            <person name="Smith J.A."/>
            <person name="Cushman J.C."/>
            <person name="Paull R.E."/>
            <person name="Yu Q."/>
        </authorList>
    </citation>
    <scope>NUCLEOTIDE SEQUENCE [LARGE SCALE GENOMIC DNA]</scope>
    <source>
        <strain evidence="1">cv. F153</strain>
    </source>
</reference>
<dbReference type="AlphaFoldDB" id="A0A6P5GU91"/>
<proteinExistence type="predicted"/>
<accession>A0A6P5GU91</accession>
<name>A0A6P5GU91_ANACO</name>
<gene>
    <name evidence="2" type="primary">LOC109726848</name>
</gene>
<reference evidence="2" key="2">
    <citation type="submission" date="2025-08" db="UniProtKB">
        <authorList>
            <consortium name="RefSeq"/>
        </authorList>
    </citation>
    <scope>IDENTIFICATION</scope>
    <source>
        <tissue evidence="2">Leaf</tissue>
    </source>
</reference>
<keyword evidence="1" id="KW-1185">Reference proteome</keyword>
<organism evidence="1 2">
    <name type="scientific">Ananas comosus</name>
    <name type="common">Pineapple</name>
    <name type="synonym">Ananas ananas</name>
    <dbReference type="NCBI Taxonomy" id="4615"/>
    <lineage>
        <taxon>Eukaryota</taxon>
        <taxon>Viridiplantae</taxon>
        <taxon>Streptophyta</taxon>
        <taxon>Embryophyta</taxon>
        <taxon>Tracheophyta</taxon>
        <taxon>Spermatophyta</taxon>
        <taxon>Magnoliopsida</taxon>
        <taxon>Liliopsida</taxon>
        <taxon>Poales</taxon>
        <taxon>Bromeliaceae</taxon>
        <taxon>Bromelioideae</taxon>
        <taxon>Ananas</taxon>
    </lineage>
</organism>
<dbReference type="RefSeq" id="XP_020112246.1">
    <property type="nucleotide sequence ID" value="XM_020256657.1"/>
</dbReference>
<sequence length="264" mass="30298">MGLEILGFSTSRSEPRARKIYLTFRRQGLVIEFTMRLLEPNSHAFRRRIYEVLACACSLPCGREKIAGAVSRKSGSRGCQQQQQQQQQRLLLRLLLQTVAAASAAASAVVVCAEIAHDVDSWPRHHRAFGDSDRVQSCLNFEIEIDLRVRMAVSFRLHLTPIGIKVTWNEIELMFRNEPKFRFCWIFSNFSIHFSSLGCRHQIEFVLIFQQGRGTYGIVPTTNISAKYYFWSFWSHSYRILSSCNCLDSNLTDFGVFVVDSLLD</sequence>
<evidence type="ECO:0000313" key="1">
    <source>
        <dbReference type="Proteomes" id="UP000515123"/>
    </source>
</evidence>
<protein>
    <submittedName>
        <fullName evidence="2">Uncharacterized protein LOC109726848 isoform X1</fullName>
    </submittedName>
</protein>